<dbReference type="PANTHER" id="PTHR42700:SF1">
    <property type="entry name" value="SULFATE ADENYLYLTRANSFERASE"/>
    <property type="match status" value="1"/>
</dbReference>
<dbReference type="EMBL" id="AOKF01000368">
    <property type="protein sequence ID" value="EPN68210.1"/>
    <property type="molecule type" value="Genomic_DNA"/>
</dbReference>
<reference evidence="3 4" key="1">
    <citation type="journal article" date="2013" name="PLoS Pathog.">
        <title>Genomic analysis of the Kiwifruit pathogen Pseudomonas syringae pv. actinidiae provides insight into the origins of an emergent plant disease.</title>
        <authorList>
            <person name="McCann H.C."/>
            <person name="Rikkerink E.H."/>
            <person name="Bertels F."/>
            <person name="Fiers M."/>
            <person name="Lu A."/>
            <person name="Rees-George J."/>
            <person name="Andersen M.T."/>
            <person name="Gleave A.P."/>
            <person name="Haubold B."/>
            <person name="Wohlers M.W."/>
            <person name="Guttman D.S."/>
            <person name="Wang P.W."/>
            <person name="Straub C."/>
            <person name="Vanneste J.L."/>
            <person name="Rainey P.B."/>
            <person name="Templeton M.D."/>
        </authorList>
    </citation>
    <scope>NUCLEOTIDE SEQUENCE [LARGE SCALE GENOMIC DNA]</scope>
    <source>
        <strain evidence="3 4">ICMP 19096</strain>
    </source>
</reference>
<dbReference type="SUPFAM" id="SSF52540">
    <property type="entry name" value="P-loop containing nucleoside triphosphate hydrolases"/>
    <property type="match status" value="1"/>
</dbReference>
<dbReference type="GO" id="GO:0019379">
    <property type="term" value="P:sulfate assimilation, phosphoadenylyl sulfate reduction by phosphoadenylyl-sulfate reductase (thioredoxin)"/>
    <property type="evidence" value="ECO:0007669"/>
    <property type="project" value="TreeGrafter"/>
</dbReference>
<keyword evidence="3" id="KW-0418">Kinase</keyword>
<dbReference type="InterPro" id="IPR027417">
    <property type="entry name" value="P-loop_NTPase"/>
</dbReference>
<dbReference type="GO" id="GO:0016301">
    <property type="term" value="F:kinase activity"/>
    <property type="evidence" value="ECO:0007669"/>
    <property type="project" value="UniProtKB-KW"/>
</dbReference>
<evidence type="ECO:0000256" key="1">
    <source>
        <dbReference type="ARBA" id="ARBA00022679"/>
    </source>
</evidence>
<feature type="non-terminal residue" evidence="3">
    <location>
        <position position="1"/>
    </location>
</feature>
<dbReference type="InterPro" id="IPR050512">
    <property type="entry name" value="Sulf_AdTrans/APS_kinase"/>
</dbReference>
<accession>A0A656K2Z4</accession>
<evidence type="ECO:0000259" key="2">
    <source>
        <dbReference type="Pfam" id="PF01583"/>
    </source>
</evidence>
<protein>
    <submittedName>
        <fullName evidence="3">Adenylylsulfate kinase</fullName>
    </submittedName>
</protein>
<proteinExistence type="predicted"/>
<evidence type="ECO:0000313" key="4">
    <source>
        <dbReference type="Proteomes" id="UP000018849"/>
    </source>
</evidence>
<evidence type="ECO:0000313" key="3">
    <source>
        <dbReference type="EMBL" id="EPN68210.1"/>
    </source>
</evidence>
<dbReference type="Pfam" id="PF01583">
    <property type="entry name" value="APS_kinase"/>
    <property type="match status" value="1"/>
</dbReference>
<name>A0A656K2Z4_PSESF</name>
<dbReference type="GO" id="GO:0004781">
    <property type="term" value="F:sulfate adenylyltransferase (ATP) activity"/>
    <property type="evidence" value="ECO:0007669"/>
    <property type="project" value="TreeGrafter"/>
</dbReference>
<dbReference type="GO" id="GO:0010134">
    <property type="term" value="P:sulfate assimilation via adenylyl sulfate reduction"/>
    <property type="evidence" value="ECO:0007669"/>
    <property type="project" value="TreeGrafter"/>
</dbReference>
<feature type="domain" description="APS kinase" evidence="2">
    <location>
        <begin position="13"/>
        <end position="82"/>
    </location>
</feature>
<dbReference type="Gene3D" id="3.40.50.300">
    <property type="entry name" value="P-loop containing nucleotide triphosphate hydrolases"/>
    <property type="match status" value="1"/>
</dbReference>
<dbReference type="Proteomes" id="UP000018849">
    <property type="component" value="Unassembled WGS sequence"/>
</dbReference>
<dbReference type="PANTHER" id="PTHR42700">
    <property type="entry name" value="SULFATE ADENYLYLTRANSFERASE"/>
    <property type="match status" value="1"/>
</dbReference>
<gene>
    <name evidence="3" type="ORF">A245_04530</name>
</gene>
<dbReference type="GO" id="GO:0005737">
    <property type="term" value="C:cytoplasm"/>
    <property type="evidence" value="ECO:0007669"/>
    <property type="project" value="TreeGrafter"/>
</dbReference>
<dbReference type="AlphaFoldDB" id="A0A656K2Z4"/>
<organism evidence="3 4">
    <name type="scientific">Pseudomonas syringae pv. actinidiae ICMP 19096</name>
    <dbReference type="NCBI Taxonomy" id="1194405"/>
    <lineage>
        <taxon>Bacteria</taxon>
        <taxon>Pseudomonadati</taxon>
        <taxon>Pseudomonadota</taxon>
        <taxon>Gammaproteobacteria</taxon>
        <taxon>Pseudomonadales</taxon>
        <taxon>Pseudomonadaceae</taxon>
        <taxon>Pseudomonas</taxon>
        <taxon>Pseudomonas syringae</taxon>
    </lineage>
</organism>
<sequence length="109" mass="12489">SSFFARWGLWRGYISPFRADRDRVRALFSEGSFVEVFVDTPLKECERRDVKGLYAKARRGELKDFTGIDSSYEEPVSPDVHLLPGETSLQVCVETLLRALDEPSTRSWS</sequence>
<comment type="caution">
    <text evidence="3">The sequence shown here is derived from an EMBL/GenBank/DDBJ whole genome shotgun (WGS) entry which is preliminary data.</text>
</comment>
<dbReference type="InterPro" id="IPR059117">
    <property type="entry name" value="APS_kinase_dom"/>
</dbReference>
<keyword evidence="1" id="KW-0808">Transferase</keyword>